<dbReference type="KEGG" id="tpx:Turpa_2358"/>
<sequence length="338" mass="36694">MRIFLALLVCTPALMATVIVQKNGDVISGRILQERKDRYIFQSPYGKLQIAKANVSKLILDEKQIELQDVKYKDQTVKARLVAQDDKTSVFLTDDGRTIRTDAPTSTATDDKAEKRDTWLFAASGMYGFSTFQRLSTDGPPGFDQAFAAGAFGAQLTGHYTFSPIWGVGVATAFYRHVLVQTVPQPGAPPDYEATAAHASVFVSPSLVVSLLGNLGSKKSAHDIRLEVQPGYSLNEANLDLRFIPPTNPFPASAAAAGKTSAFTLQGQLSYSYSLSESLRLRLGAAYYRVFYDRIFDGTLQNGSAIPGGFTADFERALKSPAQNPQIISITLGAEIGF</sequence>
<organism evidence="2 3">
    <name type="scientific">Turneriella parva (strain ATCC BAA-1111 / DSM 21527 / NCTC 11395 / H)</name>
    <name type="common">Leptospira parva</name>
    <dbReference type="NCBI Taxonomy" id="869212"/>
    <lineage>
        <taxon>Bacteria</taxon>
        <taxon>Pseudomonadati</taxon>
        <taxon>Spirochaetota</taxon>
        <taxon>Spirochaetia</taxon>
        <taxon>Leptospirales</taxon>
        <taxon>Leptospiraceae</taxon>
        <taxon>Turneriella</taxon>
    </lineage>
</organism>
<evidence type="ECO:0000313" key="3">
    <source>
        <dbReference type="Proteomes" id="UP000006048"/>
    </source>
</evidence>
<dbReference type="STRING" id="869212.Turpa_2358"/>
<dbReference type="HOGENOM" id="CLU_821210_0_0_12"/>
<gene>
    <name evidence="2" type="ordered locus">Turpa_2358</name>
</gene>
<proteinExistence type="predicted"/>
<evidence type="ECO:0000256" key="1">
    <source>
        <dbReference type="SAM" id="SignalP"/>
    </source>
</evidence>
<dbReference type="EMBL" id="CP002959">
    <property type="protein sequence ID" value="AFM13001.1"/>
    <property type="molecule type" value="Genomic_DNA"/>
</dbReference>
<evidence type="ECO:0008006" key="4">
    <source>
        <dbReference type="Google" id="ProtNLM"/>
    </source>
</evidence>
<dbReference type="AlphaFoldDB" id="I4B6U4"/>
<feature type="signal peptide" evidence="1">
    <location>
        <begin position="1"/>
        <end position="15"/>
    </location>
</feature>
<accession>I4B6U4</accession>
<dbReference type="Proteomes" id="UP000006048">
    <property type="component" value="Chromosome"/>
</dbReference>
<keyword evidence="1" id="KW-0732">Signal</keyword>
<feature type="chain" id="PRO_5013356881" description="Outer membrane protein beta-barrel domain-containing protein" evidence="1">
    <location>
        <begin position="16"/>
        <end position="338"/>
    </location>
</feature>
<name>I4B6U4_TURPD</name>
<reference evidence="2 3" key="1">
    <citation type="submission" date="2012-06" db="EMBL/GenBank/DDBJ databases">
        <title>The complete chromosome of genome of Turneriella parva DSM 21527.</title>
        <authorList>
            <consortium name="US DOE Joint Genome Institute (JGI-PGF)"/>
            <person name="Lucas S."/>
            <person name="Han J."/>
            <person name="Lapidus A."/>
            <person name="Bruce D."/>
            <person name="Goodwin L."/>
            <person name="Pitluck S."/>
            <person name="Peters L."/>
            <person name="Kyrpides N."/>
            <person name="Mavromatis K."/>
            <person name="Ivanova N."/>
            <person name="Mikhailova N."/>
            <person name="Chertkov O."/>
            <person name="Detter J.C."/>
            <person name="Tapia R."/>
            <person name="Han C."/>
            <person name="Land M."/>
            <person name="Hauser L."/>
            <person name="Markowitz V."/>
            <person name="Cheng J.-F."/>
            <person name="Hugenholtz P."/>
            <person name="Woyke T."/>
            <person name="Wu D."/>
            <person name="Gronow S."/>
            <person name="Wellnitz S."/>
            <person name="Brambilla E."/>
            <person name="Klenk H.-P."/>
            <person name="Eisen J.A."/>
        </authorList>
    </citation>
    <scope>NUCLEOTIDE SEQUENCE [LARGE SCALE GENOMIC DNA]</scope>
    <source>
        <strain evidence="3">ATCC BAA-1111 / DSM 21527 / NCTC 11395 / H</strain>
    </source>
</reference>
<keyword evidence="3" id="KW-1185">Reference proteome</keyword>
<protein>
    <recommendedName>
        <fullName evidence="4">Outer membrane protein beta-barrel domain-containing protein</fullName>
    </recommendedName>
</protein>
<evidence type="ECO:0000313" key="2">
    <source>
        <dbReference type="EMBL" id="AFM13001.1"/>
    </source>
</evidence>